<evidence type="ECO:0000313" key="2">
    <source>
        <dbReference type="EMBL" id="EPS33425.1"/>
    </source>
</evidence>
<evidence type="ECO:0000313" key="3">
    <source>
        <dbReference type="Proteomes" id="UP000019376"/>
    </source>
</evidence>
<reference evidence="2 3" key="1">
    <citation type="journal article" date="2013" name="PLoS ONE">
        <title>Genomic and secretomic analyses reveal unique features of the lignocellulolytic enzyme system of Penicillium decumbens.</title>
        <authorList>
            <person name="Liu G."/>
            <person name="Zhang L."/>
            <person name="Wei X."/>
            <person name="Zou G."/>
            <person name="Qin Y."/>
            <person name="Ma L."/>
            <person name="Li J."/>
            <person name="Zheng H."/>
            <person name="Wang S."/>
            <person name="Wang C."/>
            <person name="Xun L."/>
            <person name="Zhao G.-P."/>
            <person name="Zhou Z."/>
            <person name="Qu Y."/>
        </authorList>
    </citation>
    <scope>NUCLEOTIDE SEQUENCE [LARGE SCALE GENOMIC DNA]</scope>
    <source>
        <strain evidence="3">114-2 / CGMCC 5302</strain>
    </source>
</reference>
<dbReference type="EMBL" id="KB644415">
    <property type="protein sequence ID" value="EPS33425.1"/>
    <property type="molecule type" value="Genomic_DNA"/>
</dbReference>
<gene>
    <name evidence="2" type="ORF">PDE_08387</name>
</gene>
<organism evidence="2 3">
    <name type="scientific">Penicillium oxalicum (strain 114-2 / CGMCC 5302)</name>
    <name type="common">Penicillium decumbens</name>
    <dbReference type="NCBI Taxonomy" id="933388"/>
    <lineage>
        <taxon>Eukaryota</taxon>
        <taxon>Fungi</taxon>
        <taxon>Dikarya</taxon>
        <taxon>Ascomycota</taxon>
        <taxon>Pezizomycotina</taxon>
        <taxon>Eurotiomycetes</taxon>
        <taxon>Eurotiomycetidae</taxon>
        <taxon>Eurotiales</taxon>
        <taxon>Aspergillaceae</taxon>
        <taxon>Penicillium</taxon>
    </lineage>
</organism>
<dbReference type="Proteomes" id="UP000019376">
    <property type="component" value="Unassembled WGS sequence"/>
</dbReference>
<name>S7ZRR9_PENO1</name>
<dbReference type="HOGENOM" id="CLU_1062100_0_0_1"/>
<dbReference type="AlphaFoldDB" id="S7ZRR9"/>
<protein>
    <submittedName>
        <fullName evidence="2">Uncharacterized protein</fullName>
    </submittedName>
</protein>
<proteinExistence type="predicted"/>
<sequence>MRHQAFPPPASSLLPGLERSSITLDFGAPRLGLQCCQEIPSILKAYPIIFGRVCVTRKDPSAHRDPATDLKGGPGSLWIFRGEYQSFEASYSGDDFSGFKIFMEDLHYRFLDVSLMHAPIGTLGDRTKPSRTSKMRRKQKTSGVPAREMPGDFVHLPSVATLALSPILSSHRMAPLVESTAEGGEGNAQAQRMKQKNSILLLTRFSLTPLLAGQCLAASIPEQRSDLLAMQTIRGLWLSIEDATVMLQALVGGEADFVGTRI</sequence>
<accession>S7ZRR9</accession>
<feature type="region of interest" description="Disordered" evidence="1">
    <location>
        <begin position="124"/>
        <end position="148"/>
    </location>
</feature>
<keyword evidence="3" id="KW-1185">Reference proteome</keyword>
<feature type="compositionally biased region" description="Basic residues" evidence="1">
    <location>
        <begin position="129"/>
        <end position="140"/>
    </location>
</feature>
<evidence type="ECO:0000256" key="1">
    <source>
        <dbReference type="SAM" id="MobiDB-lite"/>
    </source>
</evidence>